<dbReference type="Proteomes" id="UP000800036">
    <property type="component" value="Unassembled WGS sequence"/>
</dbReference>
<keyword evidence="3" id="KW-1185">Reference proteome</keyword>
<evidence type="ECO:0000313" key="3">
    <source>
        <dbReference type="Proteomes" id="UP000800036"/>
    </source>
</evidence>
<gene>
    <name evidence="2" type="ORF">BU23DRAFT_474034</name>
</gene>
<dbReference type="PANTHER" id="PTHR24148">
    <property type="entry name" value="ANKYRIN REPEAT DOMAIN-CONTAINING PROTEIN 39 HOMOLOG-RELATED"/>
    <property type="match status" value="1"/>
</dbReference>
<dbReference type="InterPro" id="IPR010730">
    <property type="entry name" value="HET"/>
</dbReference>
<accession>A0A6A5V2V7</accession>
<dbReference type="OrthoDB" id="5386682at2759"/>
<protein>
    <submittedName>
        <fullName evidence="2">HET-domain-containing protein</fullName>
    </submittedName>
</protein>
<evidence type="ECO:0000313" key="2">
    <source>
        <dbReference type="EMBL" id="KAF1970362.1"/>
    </source>
</evidence>
<evidence type="ECO:0000259" key="1">
    <source>
        <dbReference type="Pfam" id="PF06985"/>
    </source>
</evidence>
<reference evidence="2" key="1">
    <citation type="journal article" date="2020" name="Stud. Mycol.">
        <title>101 Dothideomycetes genomes: a test case for predicting lifestyles and emergence of pathogens.</title>
        <authorList>
            <person name="Haridas S."/>
            <person name="Albert R."/>
            <person name="Binder M."/>
            <person name="Bloem J."/>
            <person name="Labutti K."/>
            <person name="Salamov A."/>
            <person name="Andreopoulos B."/>
            <person name="Baker S."/>
            <person name="Barry K."/>
            <person name="Bills G."/>
            <person name="Bluhm B."/>
            <person name="Cannon C."/>
            <person name="Castanera R."/>
            <person name="Culley D."/>
            <person name="Daum C."/>
            <person name="Ezra D."/>
            <person name="Gonzalez J."/>
            <person name="Henrissat B."/>
            <person name="Kuo A."/>
            <person name="Liang C."/>
            <person name="Lipzen A."/>
            <person name="Lutzoni F."/>
            <person name="Magnuson J."/>
            <person name="Mondo S."/>
            <person name="Nolan M."/>
            <person name="Ohm R."/>
            <person name="Pangilinan J."/>
            <person name="Park H.-J."/>
            <person name="Ramirez L."/>
            <person name="Alfaro M."/>
            <person name="Sun H."/>
            <person name="Tritt A."/>
            <person name="Yoshinaga Y."/>
            <person name="Zwiers L.-H."/>
            <person name="Turgeon B."/>
            <person name="Goodwin S."/>
            <person name="Spatafora J."/>
            <person name="Crous P."/>
            <person name="Grigoriev I."/>
        </authorList>
    </citation>
    <scope>NUCLEOTIDE SEQUENCE</scope>
    <source>
        <strain evidence="2">CBS 107.79</strain>
    </source>
</reference>
<sequence length="242" mass="27609">MAKYIYSKFRALFGCATAWSKQVLSSGRRSTNGAVIDPLPQADSADTVPLEQGSTSVYHTPTRYGGNNYIRLIKVLPGAPNTMISCIFKSVNLDDPWDYTYTALSYTWGDPTPTREILLDGRNFIVRSNLWDFLYQSRDSGRSEFLFTDAISINQADVEERNHQVALMAQIYRTATKVIAWLGRSTHDTEFAMSVVQNLINSRERRNVKKSTQPSSLPHKAALIRLLDHPYWQRLWIQQEIV</sequence>
<dbReference type="Pfam" id="PF06985">
    <property type="entry name" value="HET"/>
    <property type="match status" value="1"/>
</dbReference>
<dbReference type="InterPro" id="IPR052895">
    <property type="entry name" value="HetReg/Transcr_Mod"/>
</dbReference>
<dbReference type="EMBL" id="ML976701">
    <property type="protein sequence ID" value="KAF1970362.1"/>
    <property type="molecule type" value="Genomic_DNA"/>
</dbReference>
<dbReference type="AlphaFoldDB" id="A0A6A5V2V7"/>
<feature type="non-terminal residue" evidence="2">
    <location>
        <position position="242"/>
    </location>
</feature>
<feature type="domain" description="Heterokaryon incompatibility" evidence="1">
    <location>
        <begin position="101"/>
        <end position="240"/>
    </location>
</feature>
<dbReference type="PANTHER" id="PTHR24148:SF73">
    <property type="entry name" value="HET DOMAIN PROTEIN (AFU_ORTHOLOGUE AFUA_8G01020)"/>
    <property type="match status" value="1"/>
</dbReference>
<name>A0A6A5V2V7_9PLEO</name>
<organism evidence="2 3">
    <name type="scientific">Bimuria novae-zelandiae CBS 107.79</name>
    <dbReference type="NCBI Taxonomy" id="1447943"/>
    <lineage>
        <taxon>Eukaryota</taxon>
        <taxon>Fungi</taxon>
        <taxon>Dikarya</taxon>
        <taxon>Ascomycota</taxon>
        <taxon>Pezizomycotina</taxon>
        <taxon>Dothideomycetes</taxon>
        <taxon>Pleosporomycetidae</taxon>
        <taxon>Pleosporales</taxon>
        <taxon>Massarineae</taxon>
        <taxon>Didymosphaeriaceae</taxon>
        <taxon>Bimuria</taxon>
    </lineage>
</organism>
<proteinExistence type="predicted"/>